<gene>
    <name evidence="5" type="ORF">FA15DRAFT_614078</name>
</gene>
<feature type="compositionally biased region" description="Acidic residues" evidence="4">
    <location>
        <begin position="57"/>
        <end position="69"/>
    </location>
</feature>
<keyword evidence="5" id="KW-0808">Transferase</keyword>
<dbReference type="InterPro" id="IPR016024">
    <property type="entry name" value="ARM-type_fold"/>
</dbReference>
<keyword evidence="5" id="KW-0548">Nucleotidyltransferase</keyword>
<feature type="compositionally biased region" description="Acidic residues" evidence="4">
    <location>
        <begin position="796"/>
        <end position="808"/>
    </location>
</feature>
<evidence type="ECO:0000256" key="4">
    <source>
        <dbReference type="SAM" id="MobiDB-lite"/>
    </source>
</evidence>
<comment type="subcellular location">
    <subcellularLocation>
        <location evidence="1">Nucleus</location>
    </subcellularLocation>
</comment>
<protein>
    <submittedName>
        <fullName evidence="5">DNA-directed DNA polymerase</fullName>
    </submittedName>
</protein>
<dbReference type="GO" id="GO:0005730">
    <property type="term" value="C:nucleolus"/>
    <property type="evidence" value="ECO:0007669"/>
    <property type="project" value="InterPro"/>
</dbReference>
<dbReference type="PANTHER" id="PTHR13213">
    <property type="entry name" value="MYB-BINDING PROTEIN 1A FAMILY MEMBER"/>
    <property type="match status" value="1"/>
</dbReference>
<feature type="non-terminal residue" evidence="5">
    <location>
        <position position="1"/>
    </location>
</feature>
<evidence type="ECO:0000313" key="6">
    <source>
        <dbReference type="Proteomes" id="UP000307440"/>
    </source>
</evidence>
<dbReference type="Proteomes" id="UP000307440">
    <property type="component" value="Unassembled WGS sequence"/>
</dbReference>
<evidence type="ECO:0000256" key="3">
    <source>
        <dbReference type="ARBA" id="ARBA00023242"/>
    </source>
</evidence>
<dbReference type="Pfam" id="PF04931">
    <property type="entry name" value="DNA_pol_phi"/>
    <property type="match status" value="1"/>
</dbReference>
<reference evidence="5 6" key="1">
    <citation type="journal article" date="2019" name="Nat. Ecol. Evol.">
        <title>Megaphylogeny resolves global patterns of mushroom evolution.</title>
        <authorList>
            <person name="Varga T."/>
            <person name="Krizsan K."/>
            <person name="Foldi C."/>
            <person name="Dima B."/>
            <person name="Sanchez-Garcia M."/>
            <person name="Sanchez-Ramirez S."/>
            <person name="Szollosi G.J."/>
            <person name="Szarkandi J.G."/>
            <person name="Papp V."/>
            <person name="Albert L."/>
            <person name="Andreopoulos W."/>
            <person name="Angelini C."/>
            <person name="Antonin V."/>
            <person name="Barry K.W."/>
            <person name="Bougher N.L."/>
            <person name="Buchanan P."/>
            <person name="Buyck B."/>
            <person name="Bense V."/>
            <person name="Catcheside P."/>
            <person name="Chovatia M."/>
            <person name="Cooper J."/>
            <person name="Damon W."/>
            <person name="Desjardin D."/>
            <person name="Finy P."/>
            <person name="Geml J."/>
            <person name="Haridas S."/>
            <person name="Hughes K."/>
            <person name="Justo A."/>
            <person name="Karasinski D."/>
            <person name="Kautmanova I."/>
            <person name="Kiss B."/>
            <person name="Kocsube S."/>
            <person name="Kotiranta H."/>
            <person name="LaButti K.M."/>
            <person name="Lechner B.E."/>
            <person name="Liimatainen K."/>
            <person name="Lipzen A."/>
            <person name="Lukacs Z."/>
            <person name="Mihaltcheva S."/>
            <person name="Morgado L.N."/>
            <person name="Niskanen T."/>
            <person name="Noordeloos M.E."/>
            <person name="Ohm R.A."/>
            <person name="Ortiz-Santana B."/>
            <person name="Ovrebo C."/>
            <person name="Racz N."/>
            <person name="Riley R."/>
            <person name="Savchenko A."/>
            <person name="Shiryaev A."/>
            <person name="Soop K."/>
            <person name="Spirin V."/>
            <person name="Szebenyi C."/>
            <person name="Tomsovsky M."/>
            <person name="Tulloss R.E."/>
            <person name="Uehling J."/>
            <person name="Grigoriev I.V."/>
            <person name="Vagvolgyi C."/>
            <person name="Papp T."/>
            <person name="Martin F.M."/>
            <person name="Miettinen O."/>
            <person name="Hibbett D.S."/>
            <person name="Nagy L.G."/>
        </authorList>
    </citation>
    <scope>NUCLEOTIDE SEQUENCE [LARGE SCALE GENOMIC DNA]</scope>
    <source>
        <strain evidence="5 6">CBS 121175</strain>
    </source>
</reference>
<evidence type="ECO:0000256" key="2">
    <source>
        <dbReference type="ARBA" id="ARBA00006809"/>
    </source>
</evidence>
<comment type="similarity">
    <text evidence="2">Belongs to the MYBBP1A family.</text>
</comment>
<feature type="region of interest" description="Disordered" evidence="4">
    <location>
        <begin position="763"/>
        <end position="808"/>
    </location>
</feature>
<dbReference type="InterPro" id="IPR007015">
    <property type="entry name" value="DNA_pol_V/MYBBP1A"/>
</dbReference>
<dbReference type="GO" id="GO:0003887">
    <property type="term" value="F:DNA-directed DNA polymerase activity"/>
    <property type="evidence" value="ECO:0007669"/>
    <property type="project" value="UniProtKB-KW"/>
</dbReference>
<dbReference type="STRING" id="230819.A0A5C3L3S1"/>
<feature type="region of interest" description="Disordered" evidence="4">
    <location>
        <begin position="44"/>
        <end position="77"/>
    </location>
</feature>
<dbReference type="AlphaFoldDB" id="A0A5C3L3S1"/>
<dbReference type="PANTHER" id="PTHR13213:SF2">
    <property type="entry name" value="MYB-BINDING PROTEIN 1A"/>
    <property type="match status" value="1"/>
</dbReference>
<sequence length="1212" mass="135288">MSTTLPLFWNLSSASKKERIDASVKLVGALEQFQSQFVPKQTAATTGAGGKVNGEGGDSDASEDEDDAQSDGVGKKGDERLDLLNAQDVSYSIRRLIRGLASPRESSRLGFAVALTELLSRIETVTCAQIVNLIMSSSKTQGSMSGQEERDVLFARLFGFMAVIRSGLLLRETPLPASASSNTASSSLEAFEEVLKESLALGEKKSWLREGAWFTIGLAVDALEDSNVEWKKDATDTVFQHLIVDNSTWSPEKIALVIKLQRIHPERDWQKLVAPTFKNANLLSSSNLLTVSKILKEAVVEDEAQKDVIKAPSSAWKAQLHFAWDVILDQLLPGPNDPKGQTKGSLQEFFRVVVDESLFSATSSPQRKYWGFQVFQRALKRVDQDSMPMLFTKNFMRSWINHLSNKDRYLHKIAQQTATEVQAFVKDNPQLGFALILQLTGVNGSQQFDKLTKTKTVESILASMDAEGIQSFVQYLFEQFNKPDAKSGQTEIDSRRNWIIDQLNGLVRNGNVPKSDEWVKAILDFFVVHGLFMIKKKKSKSSTLALREIPSPVVSDSVRENCRNRLLTCLGELTGQTNVIKAGDDKTVKASATASDGELWLAKVATTIQTLEEDLKHVELLNELEDEDKVLVKKSGELLTQIRNVREQYSEVAKGTELLLLALVVQLYCEGDSTTLETIIEAIGRFSFLEKKSKKKKTKSAEPEPEGTYTPIDVLADVIIGFLEGDTPYMRSIVNQAFGYISGAVEESTLDLLIAQLERRSPAELAADDDEDEDVEMDGENGSGKEEDSGSSSDESFGEIDMGDEEEEDDIDLELRKRIEDALRAAGVGAATGEEDEEDDEEDEDEDDEEEDLMDDDQMMAIDEHLAKIFSERTKEKKGKDGNAQRKATHFKNRVLDLLDVYIRKHPTHRLIPRLILPLLEVVVNSSADETQLRDKTKGLLRARICKAKEYPTDANAEEATEILNALHTQGRKSHHGSDIIELLGYSSIYVSKLLFQLGKDDLVIDAYRESLQDFMTRKNSALNPHFFKIFFQRYPAQGWKLRQDLLELSSKGINGYRQVQAVQLLEILVNQLSNIDESDKSTISEFITELQRLLLDLATQSCTETLKLNATQAKELMKVVVAAVRQSKRIIPDTLSDVWQSESWSTLKASFKASPRFKSSTAIHKMCEQVAQLSQKPDAGGKEKPTKKKRKATDEPDVKAKTKTKKAKVKS</sequence>
<feature type="compositionally biased region" description="Acidic residues" evidence="4">
    <location>
        <begin position="833"/>
        <end position="856"/>
    </location>
</feature>
<dbReference type="EMBL" id="ML210165">
    <property type="protein sequence ID" value="TFK27400.1"/>
    <property type="molecule type" value="Genomic_DNA"/>
</dbReference>
<feature type="region of interest" description="Disordered" evidence="4">
    <location>
        <begin position="825"/>
        <end position="856"/>
    </location>
</feature>
<keyword evidence="6" id="KW-1185">Reference proteome</keyword>
<feature type="compositionally biased region" description="Gly residues" evidence="4">
    <location>
        <begin position="47"/>
        <end position="56"/>
    </location>
</feature>
<feature type="region of interest" description="Disordered" evidence="4">
    <location>
        <begin position="1172"/>
        <end position="1212"/>
    </location>
</feature>
<evidence type="ECO:0000256" key="1">
    <source>
        <dbReference type="ARBA" id="ARBA00004123"/>
    </source>
</evidence>
<organism evidence="5 6">
    <name type="scientific">Coprinopsis marcescibilis</name>
    <name type="common">Agaric fungus</name>
    <name type="synonym">Psathyrella marcescibilis</name>
    <dbReference type="NCBI Taxonomy" id="230819"/>
    <lineage>
        <taxon>Eukaryota</taxon>
        <taxon>Fungi</taxon>
        <taxon>Dikarya</taxon>
        <taxon>Basidiomycota</taxon>
        <taxon>Agaricomycotina</taxon>
        <taxon>Agaricomycetes</taxon>
        <taxon>Agaricomycetidae</taxon>
        <taxon>Agaricales</taxon>
        <taxon>Agaricineae</taxon>
        <taxon>Psathyrellaceae</taxon>
        <taxon>Coprinopsis</taxon>
    </lineage>
</organism>
<dbReference type="GO" id="GO:0000182">
    <property type="term" value="F:rDNA binding"/>
    <property type="evidence" value="ECO:0007669"/>
    <property type="project" value="TreeGrafter"/>
</dbReference>
<name>A0A5C3L3S1_COPMA</name>
<dbReference type="OrthoDB" id="342531at2759"/>
<keyword evidence="5" id="KW-0239">DNA-directed DNA polymerase</keyword>
<feature type="compositionally biased region" description="Acidic residues" evidence="4">
    <location>
        <begin position="766"/>
        <end position="779"/>
    </location>
</feature>
<evidence type="ECO:0000313" key="5">
    <source>
        <dbReference type="EMBL" id="TFK27400.1"/>
    </source>
</evidence>
<accession>A0A5C3L3S1</accession>
<feature type="compositionally biased region" description="Basic residues" evidence="4">
    <location>
        <begin position="1202"/>
        <end position="1212"/>
    </location>
</feature>
<dbReference type="SUPFAM" id="SSF48371">
    <property type="entry name" value="ARM repeat"/>
    <property type="match status" value="1"/>
</dbReference>
<dbReference type="GO" id="GO:0006355">
    <property type="term" value="P:regulation of DNA-templated transcription"/>
    <property type="evidence" value="ECO:0007669"/>
    <property type="project" value="InterPro"/>
</dbReference>
<proteinExistence type="inferred from homology"/>
<keyword evidence="3" id="KW-0539">Nucleus</keyword>